<gene>
    <name evidence="2" type="ORF">H8S00_06720</name>
</gene>
<evidence type="ECO:0000313" key="2">
    <source>
        <dbReference type="EMBL" id="MBC5667673.1"/>
    </source>
</evidence>
<evidence type="ECO:0000313" key="3">
    <source>
        <dbReference type="Proteomes" id="UP000597877"/>
    </source>
</evidence>
<comment type="caution">
    <text evidence="2">The sequence shown here is derived from an EMBL/GenBank/DDBJ whole genome shotgun (WGS) entry which is preliminary data.</text>
</comment>
<proteinExistence type="predicted"/>
<reference evidence="2 3" key="1">
    <citation type="submission" date="2020-08" db="EMBL/GenBank/DDBJ databases">
        <title>Genome public.</title>
        <authorList>
            <person name="Liu C."/>
            <person name="Sun Q."/>
        </authorList>
    </citation>
    <scope>NUCLEOTIDE SEQUENCE [LARGE SCALE GENOMIC DNA]</scope>
    <source>
        <strain evidence="2 3">BX4</strain>
    </source>
</reference>
<protein>
    <recommendedName>
        <fullName evidence="4">DUF4832 domain-containing protein</fullName>
    </recommendedName>
</protein>
<accession>A0ABR7F268</accession>
<dbReference type="PROSITE" id="PS51257">
    <property type="entry name" value="PROKAR_LIPOPROTEIN"/>
    <property type="match status" value="1"/>
</dbReference>
<organism evidence="2 3">
    <name type="scientific">Eubacterium segne</name>
    <dbReference type="NCBI Taxonomy" id="2763045"/>
    <lineage>
        <taxon>Bacteria</taxon>
        <taxon>Bacillati</taxon>
        <taxon>Bacillota</taxon>
        <taxon>Clostridia</taxon>
        <taxon>Eubacteriales</taxon>
        <taxon>Eubacteriaceae</taxon>
        <taxon>Eubacterium</taxon>
    </lineage>
</organism>
<dbReference type="RefSeq" id="WP_118589458.1">
    <property type="nucleotide sequence ID" value="NZ_JACOOZ010000004.1"/>
</dbReference>
<feature type="region of interest" description="Disordered" evidence="1">
    <location>
        <begin position="471"/>
        <end position="506"/>
    </location>
</feature>
<keyword evidence="3" id="KW-1185">Reference proteome</keyword>
<dbReference type="Gene3D" id="3.20.20.80">
    <property type="entry name" value="Glycosidases"/>
    <property type="match status" value="1"/>
</dbReference>
<feature type="compositionally biased region" description="Basic and acidic residues" evidence="1">
    <location>
        <begin position="471"/>
        <end position="487"/>
    </location>
</feature>
<feature type="compositionally biased region" description="Low complexity" evidence="1">
    <location>
        <begin position="491"/>
        <end position="504"/>
    </location>
</feature>
<sequence>MKGRLLKVTSGILAVVMSFSCIGRINLPVVAEEHTAHIIEAGDSYEGNPLKGMFPFSESNVAIPHSLEWFYMPVKDVQTGMNEFDWSKFEKKLQETASRGHQAIVRFYYDYPGEETGVPQFLIDGGLNMRYYNEPGDLGGAGYCPDYENKTFRQSMKNFIEDFGKKYDGDGRLGFITLGLLGFWGEWHNWPFNGSDSTKANWSISTTVYKEVLDAFDNSFNKTQLVVREPKDGIDFSKYDVGYHDDSFGYATLSKANGGQSWSFWQKVKNGKDQNKWMTNCIGGEVYPPSQNVIFSGVTPEEGGFQDFDKCIEETHASWMICAAIRKYSGVTLENARKASVKMGYDLRVSKAYYDNITTTSPLYLKVDIKNIGVAPFYYNHELWPVEIGIKKGDSVVKTWRTTWDLCDIAADGKDYSFEDVINNPDLEAGDYSIGIKVINPVENGNILGFANKNQGADGWLNLGDIRVTEKGSERETSTSKLPEETTVKPQETTTNNQETTTVNRPEETTTAVLSISATENDGNISCHIENSSGCTYSQLYIDADNNINTGYKKENAGFEYMVENGVLYYHASNDSDWGWSEVSGAGIKVTKTENEMEINISKDSLGSISEGAKVWFKALDASWNVMSTTTVEEIQKNLSDKIVISDDMEINGYQISTTLGGMRTVYSLNDTVEGQEVSEVGLIYGLGEKENIASDMFAKTDSNKVYVSKGTEEVGRFSNTFSKSRSYAMTVLFATDMVEEFTTNYCVRAYAKLKDGTYAYTNVYQYNVYDIADKLYQGKQMNNYNAHNYLYENILKKVKKDYEIIDYDWSVTVTK</sequence>
<dbReference type="EMBL" id="JACOOZ010000004">
    <property type="protein sequence ID" value="MBC5667673.1"/>
    <property type="molecule type" value="Genomic_DNA"/>
</dbReference>
<evidence type="ECO:0008006" key="4">
    <source>
        <dbReference type="Google" id="ProtNLM"/>
    </source>
</evidence>
<name>A0ABR7F268_9FIRM</name>
<dbReference type="Proteomes" id="UP000597877">
    <property type="component" value="Unassembled WGS sequence"/>
</dbReference>
<evidence type="ECO:0000256" key="1">
    <source>
        <dbReference type="SAM" id="MobiDB-lite"/>
    </source>
</evidence>